<organism evidence="1">
    <name type="scientific">marine metagenome</name>
    <dbReference type="NCBI Taxonomy" id="408172"/>
    <lineage>
        <taxon>unclassified sequences</taxon>
        <taxon>metagenomes</taxon>
        <taxon>ecological metagenomes</taxon>
    </lineage>
</organism>
<name>A0A382X5E1_9ZZZZ</name>
<proteinExistence type="predicted"/>
<dbReference type="CDD" id="cd22784">
    <property type="entry name" value="DPBB_MltA_YuiC-like"/>
    <property type="match status" value="1"/>
</dbReference>
<dbReference type="EMBL" id="UINC01165100">
    <property type="protein sequence ID" value="SVD66302.1"/>
    <property type="molecule type" value="Genomic_DNA"/>
</dbReference>
<gene>
    <name evidence="1" type="ORF">METZ01_LOCUS419156</name>
</gene>
<reference evidence="1" key="1">
    <citation type="submission" date="2018-05" db="EMBL/GenBank/DDBJ databases">
        <authorList>
            <person name="Lanie J.A."/>
            <person name="Ng W.-L."/>
            <person name="Kazmierczak K.M."/>
            <person name="Andrzejewski T.M."/>
            <person name="Davidsen T.M."/>
            <person name="Wayne K.J."/>
            <person name="Tettelin H."/>
            <person name="Glass J.I."/>
            <person name="Rusch D."/>
            <person name="Podicherti R."/>
            <person name="Tsui H.-C.T."/>
            <person name="Winkler M.E."/>
        </authorList>
    </citation>
    <scope>NUCLEOTIDE SEQUENCE</scope>
</reference>
<evidence type="ECO:0000313" key="1">
    <source>
        <dbReference type="EMBL" id="SVD66302.1"/>
    </source>
</evidence>
<protein>
    <submittedName>
        <fullName evidence="1">Uncharacterized protein</fullName>
    </submittedName>
</protein>
<accession>A0A382X5E1</accession>
<sequence length="176" mass="20173">MIKISHALAVTLLGLVLITGYFNNMLDGMRTEIFALQDKLQAEIDKNNHSTWGAMEFDVTITMYNPVAGQTDDTPNQTADGTIIDPKRASEYRYVALSRDLIARWGGPFEYGDYVIIKGTDGYDGIYQVRDTMASKFINRVDILRTEGSKHFRFENATLYRYFKYDNVTLHKHEKP</sequence>
<dbReference type="AlphaFoldDB" id="A0A382X5E1"/>